<sequence length="1143" mass="127198">MLLDRCSSISSLSYFAILHKVNDATHKLIGKMHAFVMMLESLRVKSRTTFFPQSPRAVEWRHLSLTKNLNIMSSTLTYSCWTDPRVQKQHEREFIQRFSGSNFVYGVSRNNYDDLIKRVGDVFGSNDKIRNSFKVQDRLVNGVWVVRLVDNDGRVLLPLEDVFAETERAHMKGNHRPRTPLHTQLRVEFVYPTRLMVDFVVDRCPVCSEKKKRQETKVPEEPHVNPTTLRFTKDHGNYRHKKLHVPQDPITETVSVAVESTAARAFSMINNLIHASNPATSSTPHGSLLPPHCINSPIPILGRQPPSTAGPSSFMPSFLTSTPVDRKASEKSRLVPLNSTTFSPNLSLPIDGPNDTGISVESNFIRFLNNSNQSQSGHQYLSIIREEQATSLLSAKASTGISGKGVERQGDGGGSEQLSSKNVASAGRPFEPSLQSAFQAVHNALPIKQEADDSLDAFQDNSHLTDEDMKNPEIQHILSELGKERFGTWCIMTSRSDTKRTYYYNSQTGISQNEMPSIWEVETKKRLKELNKRVPPEKLASVENCHSVSTIENAKSKSNEAPKFGIEGPLTSDVSVTKPFNGTNDALELLFGNGEESQENSAKVTPPEKELGLGDFCDMFQDELAGEFEVLGQGTVTLTLADANTENAPAAMENINLSNIPFGENICGDDVPTEQQIPKQKECVGEVAPVAAVSVPSAAVSIPSSNSKQKECIRQIAPLAAVSVPPSNSKQKEISPLAAVSVPSSNSKQKEIAPLAAVSVPPSNSKQKELHVRNEKRLVKTGQTKKSKKNSTGLTLPKAAQIFGKRPFQPKQTVKKKNEASKSERSEDDEVKRPPPLLVHKMPICRVMVDIMSKEMIQNLLPHFFKKSLDPENDFISSSKLESEGDFISSSKLESESVFISSSNISNRTPRSNRASARLSQHVKQEIFQCVKCTRTRTFVGEQSYHLHEVSRHRNCVSACAFVVEYMEKLPLVGLSGVCFSCLPCDQTFTCAEYWDHMRSKHNAQIGARHNRIAKLIADFKDGKIQKLDIKNEFLSDYEDDDDFMAKDKTWNGRDGEWKQLELGTKNRRKTMAKLSGKKRRVKTEAVEDEPKSVEAFDERVEGTSNGVIVDTEPCCSSSAFGVSSDAPIQYNESILKKSRKEM</sequence>
<organism evidence="2 3">
    <name type="scientific">Globodera rostochiensis</name>
    <name type="common">Golden nematode worm</name>
    <name type="synonym">Heterodera rostochiensis</name>
    <dbReference type="NCBI Taxonomy" id="31243"/>
    <lineage>
        <taxon>Eukaryota</taxon>
        <taxon>Metazoa</taxon>
        <taxon>Ecdysozoa</taxon>
        <taxon>Nematoda</taxon>
        <taxon>Chromadorea</taxon>
        <taxon>Rhabditida</taxon>
        <taxon>Tylenchina</taxon>
        <taxon>Tylenchomorpha</taxon>
        <taxon>Tylenchoidea</taxon>
        <taxon>Heteroderidae</taxon>
        <taxon>Heteroderinae</taxon>
        <taxon>Globodera</taxon>
    </lineage>
</organism>
<evidence type="ECO:0000256" key="1">
    <source>
        <dbReference type="SAM" id="MobiDB-lite"/>
    </source>
</evidence>
<keyword evidence="2" id="KW-1185">Reference proteome</keyword>
<dbReference type="WBParaSite" id="Gr19_v10_g17297.t2">
    <property type="protein sequence ID" value="Gr19_v10_g17297.t2"/>
    <property type="gene ID" value="Gr19_v10_g17297"/>
</dbReference>
<protein>
    <submittedName>
        <fullName evidence="3">WW domain-containing protein</fullName>
    </submittedName>
</protein>
<name>A0A914HHU2_GLORO</name>
<evidence type="ECO:0000313" key="3">
    <source>
        <dbReference type="WBParaSite" id="Gr19_v10_g17297.t2"/>
    </source>
</evidence>
<dbReference type="Proteomes" id="UP000887572">
    <property type="component" value="Unplaced"/>
</dbReference>
<feature type="compositionally biased region" description="Basic and acidic residues" evidence="1">
    <location>
        <begin position="816"/>
        <end position="833"/>
    </location>
</feature>
<proteinExistence type="predicted"/>
<reference evidence="3" key="1">
    <citation type="submission" date="2022-11" db="UniProtKB">
        <authorList>
            <consortium name="WormBaseParasite"/>
        </authorList>
    </citation>
    <scope>IDENTIFICATION</scope>
</reference>
<accession>A0A914HHU2</accession>
<dbReference type="AlphaFoldDB" id="A0A914HHU2"/>
<feature type="compositionally biased region" description="Basic and acidic residues" evidence="1">
    <location>
        <begin position="766"/>
        <end position="778"/>
    </location>
</feature>
<feature type="region of interest" description="Disordered" evidence="1">
    <location>
        <begin position="724"/>
        <end position="835"/>
    </location>
</feature>
<feature type="region of interest" description="Disordered" evidence="1">
    <location>
        <begin position="399"/>
        <end position="429"/>
    </location>
</feature>
<evidence type="ECO:0000313" key="2">
    <source>
        <dbReference type="Proteomes" id="UP000887572"/>
    </source>
</evidence>